<sequence length="697" mass="77150">MKNSCGKTNCGEQRRKWRADGIPQVLSAIVCLALASSALARSPLHDRVLDLREQSRLNPEQVLEQLFKLEPQMGSEAPPARAELLAQISITQERLNQIDVALINADKLIAYGTALHDDAIVAKGMLTKGWVFYGRNDTKGAQRLVREAETLARRSANPALLAQTATAAGEAADEQGDFPTALAKLQLAVDTARKVTDDPVPLLNALKTLIRLYIHAKEKEKAYAALDELQALVKQQPSLVRTVQFKTAEYNVNDSFGEPRRAQLALLDSLALQRQLGLKGMLTSTLDNLSDSYLRQSDYARAAQYASEALSLAKGSNVTAGEAVAHINLGHAYLGLRRVAEGKGQYEAGLAWFEKSGDKPQLQEVLLEYGQALENAGDLHSALRAYHRERILSSELFEVERRKSMLELQEKYEAEKRQHQIELLSNENRIKSAQIDNHRLRQRIWWLLSMVFGVTTLAVGLLYRKVRHANAALATKNLELKVLSTHDPLTSLYNRRHFQDHMHGAPASGQGQPADNTIGALFLLDVDHFKHINDSYGHAAGDAVLKIVAERLRVALRGTDMIVRWGGEEFLAYLPTIPCDGADDIARRILNEISATPVRYGEHAITVQASLGFAPFPLAYRHMPLPWERVVNLIDMALYLAKTQGRNRAYGVQGFSDARHATLDVIEKNLEHAFHMGLVGLSVVLGCAPDHASQPCA</sequence>
<organism evidence="5 6">
    <name type="scientific">Duganella radicis</name>
    <dbReference type="NCBI Taxonomy" id="551988"/>
    <lineage>
        <taxon>Bacteria</taxon>
        <taxon>Pseudomonadati</taxon>
        <taxon>Pseudomonadota</taxon>
        <taxon>Betaproteobacteria</taxon>
        <taxon>Burkholderiales</taxon>
        <taxon>Oxalobacteraceae</taxon>
        <taxon>Telluria group</taxon>
        <taxon>Duganella</taxon>
    </lineage>
</organism>
<dbReference type="PROSITE" id="PS50887">
    <property type="entry name" value="GGDEF"/>
    <property type="match status" value="1"/>
</dbReference>
<evidence type="ECO:0000259" key="4">
    <source>
        <dbReference type="PROSITE" id="PS50887"/>
    </source>
</evidence>
<evidence type="ECO:0000313" key="6">
    <source>
        <dbReference type="Proteomes" id="UP000475582"/>
    </source>
</evidence>
<comment type="caution">
    <text evidence="5">The sequence shown here is derived from an EMBL/GenBank/DDBJ whole genome shotgun (WGS) entry which is preliminary data.</text>
</comment>
<evidence type="ECO:0000256" key="3">
    <source>
        <dbReference type="SAM" id="Phobius"/>
    </source>
</evidence>
<dbReference type="Gene3D" id="1.25.40.10">
    <property type="entry name" value="Tetratricopeptide repeat domain"/>
    <property type="match status" value="2"/>
</dbReference>
<gene>
    <name evidence="5" type="ORF">GM676_06210</name>
</gene>
<dbReference type="InterPro" id="IPR029787">
    <property type="entry name" value="Nucleotide_cyclase"/>
</dbReference>
<feature type="domain" description="GGDEF" evidence="4">
    <location>
        <begin position="517"/>
        <end position="654"/>
    </location>
</feature>
<comment type="catalytic activity">
    <reaction evidence="2">
        <text>2 GTP = 3',3'-c-di-GMP + 2 diphosphate</text>
        <dbReference type="Rhea" id="RHEA:24898"/>
        <dbReference type="ChEBI" id="CHEBI:33019"/>
        <dbReference type="ChEBI" id="CHEBI:37565"/>
        <dbReference type="ChEBI" id="CHEBI:58805"/>
        <dbReference type="EC" id="2.7.7.65"/>
    </reaction>
</comment>
<keyword evidence="3" id="KW-1133">Transmembrane helix</keyword>
<dbReference type="CDD" id="cd01949">
    <property type="entry name" value="GGDEF"/>
    <property type="match status" value="1"/>
</dbReference>
<dbReference type="Pfam" id="PF00990">
    <property type="entry name" value="GGDEF"/>
    <property type="match status" value="1"/>
</dbReference>
<evidence type="ECO:0000256" key="2">
    <source>
        <dbReference type="ARBA" id="ARBA00034247"/>
    </source>
</evidence>
<dbReference type="Gene3D" id="3.30.70.270">
    <property type="match status" value="1"/>
</dbReference>
<dbReference type="NCBIfam" id="TIGR00254">
    <property type="entry name" value="GGDEF"/>
    <property type="match status" value="1"/>
</dbReference>
<dbReference type="FunFam" id="3.30.70.270:FF:000001">
    <property type="entry name" value="Diguanylate cyclase domain protein"/>
    <property type="match status" value="1"/>
</dbReference>
<proteinExistence type="predicted"/>
<dbReference type="AlphaFoldDB" id="A0A6L6PDM2"/>
<evidence type="ECO:0000256" key="1">
    <source>
        <dbReference type="ARBA" id="ARBA00012528"/>
    </source>
</evidence>
<dbReference type="EMBL" id="WNKY01000004">
    <property type="protein sequence ID" value="MTV37172.1"/>
    <property type="molecule type" value="Genomic_DNA"/>
</dbReference>
<dbReference type="InterPro" id="IPR011990">
    <property type="entry name" value="TPR-like_helical_dom_sf"/>
</dbReference>
<dbReference type="RefSeq" id="WP_155462565.1">
    <property type="nucleotide sequence ID" value="NZ_WNKY01000004.1"/>
</dbReference>
<dbReference type="InterPro" id="IPR000160">
    <property type="entry name" value="GGDEF_dom"/>
</dbReference>
<keyword evidence="3" id="KW-0472">Membrane</keyword>
<reference evidence="5 6" key="1">
    <citation type="submission" date="2019-11" db="EMBL/GenBank/DDBJ databases">
        <title>Type strains purchased from KCTC, JCM and DSMZ.</title>
        <authorList>
            <person name="Lu H."/>
        </authorList>
    </citation>
    <scope>NUCLEOTIDE SEQUENCE [LARGE SCALE GENOMIC DNA]</scope>
    <source>
        <strain evidence="5 6">KCTC 22382</strain>
    </source>
</reference>
<dbReference type="SUPFAM" id="SSF48452">
    <property type="entry name" value="TPR-like"/>
    <property type="match status" value="2"/>
</dbReference>
<dbReference type="SMART" id="SM00267">
    <property type="entry name" value="GGDEF"/>
    <property type="match status" value="1"/>
</dbReference>
<dbReference type="PANTHER" id="PTHR45138">
    <property type="entry name" value="REGULATORY COMPONENTS OF SENSORY TRANSDUCTION SYSTEM"/>
    <property type="match status" value="1"/>
</dbReference>
<dbReference type="EC" id="2.7.7.65" evidence="1"/>
<dbReference type="SUPFAM" id="SSF55073">
    <property type="entry name" value="Nucleotide cyclase"/>
    <property type="match status" value="1"/>
</dbReference>
<protein>
    <recommendedName>
        <fullName evidence="1">diguanylate cyclase</fullName>
        <ecNumber evidence="1">2.7.7.65</ecNumber>
    </recommendedName>
</protein>
<dbReference type="PANTHER" id="PTHR45138:SF9">
    <property type="entry name" value="DIGUANYLATE CYCLASE DGCM-RELATED"/>
    <property type="match status" value="1"/>
</dbReference>
<feature type="transmembrane region" description="Helical" evidence="3">
    <location>
        <begin position="444"/>
        <end position="463"/>
    </location>
</feature>
<dbReference type="InterPro" id="IPR050469">
    <property type="entry name" value="Diguanylate_Cyclase"/>
</dbReference>
<name>A0A6L6PDM2_9BURK</name>
<keyword evidence="6" id="KW-1185">Reference proteome</keyword>
<evidence type="ECO:0000313" key="5">
    <source>
        <dbReference type="EMBL" id="MTV37172.1"/>
    </source>
</evidence>
<dbReference type="GO" id="GO:0052621">
    <property type="term" value="F:diguanylate cyclase activity"/>
    <property type="evidence" value="ECO:0007669"/>
    <property type="project" value="UniProtKB-EC"/>
</dbReference>
<dbReference type="Proteomes" id="UP000475582">
    <property type="component" value="Unassembled WGS sequence"/>
</dbReference>
<accession>A0A6L6PDM2</accession>
<keyword evidence="3" id="KW-0812">Transmembrane</keyword>
<dbReference type="InterPro" id="IPR043128">
    <property type="entry name" value="Rev_trsase/Diguanyl_cyclase"/>
</dbReference>
<dbReference type="OrthoDB" id="9813903at2"/>